<gene>
    <name evidence="2" type="ordered locus">Dred_0024</name>
</gene>
<accession>A4J0H1</accession>
<dbReference type="EMBL" id="CP000612">
    <property type="protein sequence ID" value="ABO48574.1"/>
    <property type="molecule type" value="Genomic_DNA"/>
</dbReference>
<name>A4J0H1_DESRM</name>
<dbReference type="SMART" id="SM00382">
    <property type="entry name" value="AAA"/>
    <property type="match status" value="1"/>
</dbReference>
<dbReference type="HOGENOM" id="CLU_024125_1_1_9"/>
<reference evidence="2 3" key="1">
    <citation type="submission" date="2007-03" db="EMBL/GenBank/DDBJ databases">
        <title>Complete sequence of Desulfotomaculum reducens MI-1.</title>
        <authorList>
            <consortium name="US DOE Joint Genome Institute"/>
            <person name="Copeland A."/>
            <person name="Lucas S."/>
            <person name="Lapidus A."/>
            <person name="Barry K."/>
            <person name="Detter J.C."/>
            <person name="Glavina del Rio T."/>
            <person name="Hammon N."/>
            <person name="Israni S."/>
            <person name="Dalin E."/>
            <person name="Tice H."/>
            <person name="Pitluck S."/>
            <person name="Sims D."/>
            <person name="Brettin T."/>
            <person name="Bruce D."/>
            <person name="Han C."/>
            <person name="Tapia R."/>
            <person name="Schmutz J."/>
            <person name="Larimer F."/>
            <person name="Land M."/>
            <person name="Hauser L."/>
            <person name="Kyrpides N."/>
            <person name="Kim E."/>
            <person name="Tebo B.M."/>
            <person name="Richardson P."/>
        </authorList>
    </citation>
    <scope>NUCLEOTIDE SEQUENCE [LARGE SCALE GENOMIC DNA]</scope>
    <source>
        <strain evidence="2 3">MI-1</strain>
    </source>
</reference>
<dbReference type="PANTHER" id="PTHR35894">
    <property type="entry name" value="GENERAL SECRETION PATHWAY PROTEIN A-RELATED"/>
    <property type="match status" value="1"/>
</dbReference>
<dbReference type="SUPFAM" id="SSF52540">
    <property type="entry name" value="P-loop containing nucleoside triphosphate hydrolases"/>
    <property type="match status" value="1"/>
</dbReference>
<evidence type="ECO:0000259" key="1">
    <source>
        <dbReference type="SMART" id="SM00382"/>
    </source>
</evidence>
<dbReference type="STRING" id="349161.Dred_0024"/>
<dbReference type="Pfam" id="PF13401">
    <property type="entry name" value="AAA_22"/>
    <property type="match status" value="1"/>
</dbReference>
<protein>
    <submittedName>
        <fullName evidence="2">AAA ATPase</fullName>
    </submittedName>
</protein>
<dbReference type="AlphaFoldDB" id="A4J0H1"/>
<dbReference type="KEGG" id="drm:Dred_0024"/>
<dbReference type="InterPro" id="IPR027417">
    <property type="entry name" value="P-loop_NTPase"/>
</dbReference>
<organism evidence="2 3">
    <name type="scientific">Desulforamulus reducens (strain ATCC BAA-1160 / DSM 100696 / MI-1)</name>
    <name type="common">Desulfotomaculum reducens</name>
    <dbReference type="NCBI Taxonomy" id="349161"/>
    <lineage>
        <taxon>Bacteria</taxon>
        <taxon>Bacillati</taxon>
        <taxon>Bacillota</taxon>
        <taxon>Clostridia</taxon>
        <taxon>Eubacteriales</taxon>
        <taxon>Peptococcaceae</taxon>
        <taxon>Desulforamulus</taxon>
    </lineage>
</organism>
<proteinExistence type="predicted"/>
<evidence type="ECO:0000313" key="3">
    <source>
        <dbReference type="Proteomes" id="UP000001556"/>
    </source>
</evidence>
<sequence length="266" mass="30306">MYKAFYSLSATPFTKDLKTSNSFASTSFTEVSARLDYLKKARGMGLLVGEPGAGKTFSLRNFAESLNPSLYKVIYFPLSTGTVMDFFRGLAIGLGEEPKFRKVDLFHQIQRAVLVYFRERKITPVFILDEMQMARNLFLHDLSILFNFGMDSESPFILILAGLPNLQSKLTLNHNRPISQRLIMRYKMEPLNKEEVANYIQHHMELAGARHQIFSEPAVSAITSHSRGWPHLINNLATNCLLSGYQMKKELIDEEVVRVAVQEMSM</sequence>
<dbReference type="Gene3D" id="3.40.50.300">
    <property type="entry name" value="P-loop containing nucleotide triphosphate hydrolases"/>
    <property type="match status" value="1"/>
</dbReference>
<evidence type="ECO:0000313" key="2">
    <source>
        <dbReference type="EMBL" id="ABO48574.1"/>
    </source>
</evidence>
<dbReference type="PANTHER" id="PTHR35894:SF1">
    <property type="entry name" value="PHOSPHORIBULOKINASE _ URIDINE KINASE FAMILY"/>
    <property type="match status" value="1"/>
</dbReference>
<dbReference type="GO" id="GO:0016887">
    <property type="term" value="F:ATP hydrolysis activity"/>
    <property type="evidence" value="ECO:0007669"/>
    <property type="project" value="InterPro"/>
</dbReference>
<feature type="domain" description="AAA+ ATPase" evidence="1">
    <location>
        <begin position="41"/>
        <end position="189"/>
    </location>
</feature>
<dbReference type="eggNOG" id="COG3267">
    <property type="taxonomic scope" value="Bacteria"/>
</dbReference>
<dbReference type="InterPro" id="IPR052026">
    <property type="entry name" value="ExeA_AAA_ATPase_DNA-bind"/>
</dbReference>
<dbReference type="Proteomes" id="UP000001556">
    <property type="component" value="Chromosome"/>
</dbReference>
<keyword evidence="3" id="KW-1185">Reference proteome</keyword>
<dbReference type="OrthoDB" id="9815896at2"/>
<dbReference type="InterPro" id="IPR003593">
    <property type="entry name" value="AAA+_ATPase"/>
</dbReference>
<dbReference type="InterPro" id="IPR049945">
    <property type="entry name" value="AAA_22"/>
</dbReference>
<dbReference type="RefSeq" id="WP_011876418.1">
    <property type="nucleotide sequence ID" value="NC_009253.1"/>
</dbReference>